<evidence type="ECO:0000256" key="1">
    <source>
        <dbReference type="SAM" id="Phobius"/>
    </source>
</evidence>
<evidence type="ECO:0000313" key="3">
    <source>
        <dbReference type="Proteomes" id="UP000664601"/>
    </source>
</evidence>
<dbReference type="RefSeq" id="WP_207675568.1">
    <property type="nucleotide sequence ID" value="NZ_JAFREM010000037.1"/>
</dbReference>
<dbReference type="Proteomes" id="UP000664601">
    <property type="component" value="Unassembled WGS sequence"/>
</dbReference>
<proteinExistence type="predicted"/>
<protein>
    <submittedName>
        <fullName evidence="2">Uncharacterized protein</fullName>
    </submittedName>
</protein>
<keyword evidence="1" id="KW-0472">Membrane</keyword>
<reference evidence="2 3" key="1">
    <citation type="submission" date="2021-03" db="EMBL/GenBank/DDBJ databases">
        <title>Enterococcal diversity collection.</title>
        <authorList>
            <person name="Gilmore M.S."/>
            <person name="Schwartzman J."/>
            <person name="Van Tyne D."/>
            <person name="Martin M."/>
            <person name="Earl A.M."/>
            <person name="Manson A.L."/>
            <person name="Straub T."/>
            <person name="Salamzade R."/>
            <person name="Saavedra J."/>
            <person name="Lebreton F."/>
            <person name="Prichula J."/>
            <person name="Schaufler K."/>
            <person name="Gaca A."/>
            <person name="Sgardioli B."/>
            <person name="Wagenaar J."/>
            <person name="Strong T."/>
        </authorList>
    </citation>
    <scope>NUCLEOTIDE SEQUENCE [LARGE SCALE GENOMIC DNA]</scope>
    <source>
        <strain evidence="2 3">669A</strain>
    </source>
</reference>
<evidence type="ECO:0000313" key="2">
    <source>
        <dbReference type="EMBL" id="MBO1308576.1"/>
    </source>
</evidence>
<name>A0ABS3LG18_9ENTE</name>
<sequence length="161" mass="18850">MQVEKRKDNFKQIGLALLIIIFSIFVWKAYCARIPSDYDFDQVKADMTTREVEIIVGCPALVGTNKRSIEKRISEAIDYWRTSGYTDAQEMVGSYQKLSKLLMEGDKKISIRIYRYSIRDFVLPAPSGEMAKMRTTYDHYQEIIFVDGRVYLLDWRYGTFP</sequence>
<accession>A0ABS3LG18</accession>
<keyword evidence="3" id="KW-1185">Reference proteome</keyword>
<dbReference type="EMBL" id="JAFREM010000037">
    <property type="protein sequence ID" value="MBO1308576.1"/>
    <property type="molecule type" value="Genomic_DNA"/>
</dbReference>
<comment type="caution">
    <text evidence="2">The sequence shown here is derived from an EMBL/GenBank/DDBJ whole genome shotgun (WGS) entry which is preliminary data.</text>
</comment>
<keyword evidence="1" id="KW-1133">Transmembrane helix</keyword>
<gene>
    <name evidence="2" type="ORF">JZO70_20545</name>
</gene>
<feature type="transmembrane region" description="Helical" evidence="1">
    <location>
        <begin position="12"/>
        <end position="30"/>
    </location>
</feature>
<organism evidence="2 3">
    <name type="scientific">Candidatus Enterococcus moelleringii</name>
    <dbReference type="NCBI Taxonomy" id="2815325"/>
    <lineage>
        <taxon>Bacteria</taxon>
        <taxon>Bacillati</taxon>
        <taxon>Bacillota</taxon>
        <taxon>Bacilli</taxon>
        <taxon>Lactobacillales</taxon>
        <taxon>Enterococcaceae</taxon>
        <taxon>Enterococcus</taxon>
    </lineage>
</organism>
<keyword evidence="1" id="KW-0812">Transmembrane</keyword>